<keyword evidence="1" id="KW-1133">Transmembrane helix</keyword>
<feature type="transmembrane region" description="Helical" evidence="1">
    <location>
        <begin position="101"/>
        <end position="124"/>
    </location>
</feature>
<dbReference type="Proteomes" id="UP001054945">
    <property type="component" value="Unassembled WGS sequence"/>
</dbReference>
<dbReference type="InterPro" id="IPR045866">
    <property type="entry name" value="FAM210A/B-like"/>
</dbReference>
<gene>
    <name evidence="3" type="primary">Fam210b</name>
    <name evidence="3" type="ORF">CEXT_618261</name>
</gene>
<name>A0AAV4MKF9_CAEEX</name>
<dbReference type="InterPro" id="IPR009688">
    <property type="entry name" value="FAM210A/B-like_dom"/>
</dbReference>
<dbReference type="AlphaFoldDB" id="A0AAV4MKF9"/>
<evidence type="ECO:0000259" key="2">
    <source>
        <dbReference type="Pfam" id="PF06916"/>
    </source>
</evidence>
<protein>
    <submittedName>
        <fullName evidence="3">Protein FAM210B, mitochondrial</fullName>
    </submittedName>
</protein>
<keyword evidence="4" id="KW-1185">Reference proteome</keyword>
<feature type="transmembrane region" description="Helical" evidence="1">
    <location>
        <begin position="164"/>
        <end position="184"/>
    </location>
</feature>
<feature type="domain" description="DUF1279" evidence="2">
    <location>
        <begin position="93"/>
        <end position="178"/>
    </location>
</feature>
<evidence type="ECO:0000313" key="3">
    <source>
        <dbReference type="EMBL" id="GIX72722.1"/>
    </source>
</evidence>
<dbReference type="EMBL" id="BPLR01019872">
    <property type="protein sequence ID" value="GIX72722.1"/>
    <property type="molecule type" value="Genomic_DNA"/>
</dbReference>
<dbReference type="Pfam" id="PF06916">
    <property type="entry name" value="FAM210A-B_dom"/>
    <property type="match status" value="1"/>
</dbReference>
<keyword evidence="1" id="KW-0812">Transmembrane</keyword>
<accession>A0AAV4MKF9</accession>
<proteinExistence type="predicted"/>
<comment type="caution">
    <text evidence="3">The sequence shown here is derived from an EMBL/GenBank/DDBJ whole genome shotgun (WGS) entry which is preliminary data.</text>
</comment>
<dbReference type="PANTHER" id="PTHR21377">
    <property type="entry name" value="PROTEIN FAM210B, MITOCHONDRIAL"/>
    <property type="match status" value="1"/>
</dbReference>
<dbReference type="PANTHER" id="PTHR21377:SF0">
    <property type="entry name" value="PROTEIN FAM210B, MITOCHONDRIAL"/>
    <property type="match status" value="1"/>
</dbReference>
<evidence type="ECO:0000313" key="4">
    <source>
        <dbReference type="Proteomes" id="UP001054945"/>
    </source>
</evidence>
<organism evidence="3 4">
    <name type="scientific">Caerostris extrusa</name>
    <name type="common">Bark spider</name>
    <name type="synonym">Caerostris bankana</name>
    <dbReference type="NCBI Taxonomy" id="172846"/>
    <lineage>
        <taxon>Eukaryota</taxon>
        <taxon>Metazoa</taxon>
        <taxon>Ecdysozoa</taxon>
        <taxon>Arthropoda</taxon>
        <taxon>Chelicerata</taxon>
        <taxon>Arachnida</taxon>
        <taxon>Araneae</taxon>
        <taxon>Araneomorphae</taxon>
        <taxon>Entelegynae</taxon>
        <taxon>Araneoidea</taxon>
        <taxon>Araneidae</taxon>
        <taxon>Caerostris</taxon>
    </lineage>
</organism>
<dbReference type="GO" id="GO:0005739">
    <property type="term" value="C:mitochondrion"/>
    <property type="evidence" value="ECO:0007669"/>
    <property type="project" value="TreeGrafter"/>
</dbReference>
<sequence length="197" mass="21938">MNSLIPIRLSSRILSGFTSSNQYISCLSTYNFSTFNRLQTNPYLKSSVFSVNYKNSYRPYGDSNKIDTKQNLTPKVESVIQDSTVSKVSQRTRLKQAVRDYGATIIVFHVAISLTSLGLCYVAISNGVDAVRLLTYLGFSETLISSKVAVGGSTFVMSYAVHKLFAPIRIGITLSVAPFIVRYLRKINWLKPPKSKT</sequence>
<keyword evidence="1" id="KW-0472">Membrane</keyword>
<reference evidence="3 4" key="1">
    <citation type="submission" date="2021-06" db="EMBL/GenBank/DDBJ databases">
        <title>Caerostris extrusa draft genome.</title>
        <authorList>
            <person name="Kono N."/>
            <person name="Arakawa K."/>
        </authorList>
    </citation>
    <scope>NUCLEOTIDE SEQUENCE [LARGE SCALE GENOMIC DNA]</scope>
</reference>
<evidence type="ECO:0000256" key="1">
    <source>
        <dbReference type="SAM" id="Phobius"/>
    </source>
</evidence>